<dbReference type="STRING" id="78915.A0A4P9XKJ3"/>
<dbReference type="EMBL" id="KZ992918">
    <property type="protein sequence ID" value="RKP06276.1"/>
    <property type="molecule type" value="Genomic_DNA"/>
</dbReference>
<dbReference type="Gene3D" id="2.130.10.10">
    <property type="entry name" value="YVTN repeat-like/Quinoprotein amine dehydrogenase"/>
    <property type="match status" value="1"/>
</dbReference>
<reference evidence="5" key="1">
    <citation type="journal article" date="2018" name="Nat. Microbiol.">
        <title>Leveraging single-cell genomics to expand the fungal tree of life.</title>
        <authorList>
            <person name="Ahrendt S.R."/>
            <person name="Quandt C.A."/>
            <person name="Ciobanu D."/>
            <person name="Clum A."/>
            <person name="Salamov A."/>
            <person name="Andreopoulos B."/>
            <person name="Cheng J.F."/>
            <person name="Woyke T."/>
            <person name="Pelin A."/>
            <person name="Henrissat B."/>
            <person name="Reynolds N.K."/>
            <person name="Benny G.L."/>
            <person name="Smith M.E."/>
            <person name="James T.Y."/>
            <person name="Grigoriev I.V."/>
        </authorList>
    </citation>
    <scope>NUCLEOTIDE SEQUENCE [LARGE SCALE GENOMIC DNA]</scope>
    <source>
        <strain evidence="5">RSA 1356</strain>
    </source>
</reference>
<dbReference type="InterPro" id="IPR015943">
    <property type="entry name" value="WD40/YVTN_repeat-like_dom_sf"/>
</dbReference>
<dbReference type="PROSITE" id="PS50082">
    <property type="entry name" value="WD_REPEATS_2"/>
    <property type="match status" value="1"/>
</dbReference>
<dbReference type="PANTHER" id="PTHR15653:SF0">
    <property type="entry name" value="CONNECTOR OF KINASE TO AP-1, ISOFORM E"/>
    <property type="match status" value="1"/>
</dbReference>
<dbReference type="OrthoDB" id="727118at2759"/>
<keyword evidence="5" id="KW-1185">Reference proteome</keyword>
<gene>
    <name evidence="4" type="ORF">THASP1DRAFT_31912</name>
</gene>
<evidence type="ECO:0000313" key="5">
    <source>
        <dbReference type="Proteomes" id="UP000271241"/>
    </source>
</evidence>
<dbReference type="InterPro" id="IPR036322">
    <property type="entry name" value="WD40_repeat_dom_sf"/>
</dbReference>
<keyword evidence="2" id="KW-0677">Repeat</keyword>
<keyword evidence="1 3" id="KW-0853">WD repeat</keyword>
<evidence type="ECO:0000256" key="2">
    <source>
        <dbReference type="ARBA" id="ARBA00022737"/>
    </source>
</evidence>
<dbReference type="AlphaFoldDB" id="A0A4P9XKJ3"/>
<dbReference type="PROSITE" id="PS00678">
    <property type="entry name" value="WD_REPEATS_1"/>
    <property type="match status" value="1"/>
</dbReference>
<dbReference type="Proteomes" id="UP000271241">
    <property type="component" value="Unassembled WGS sequence"/>
</dbReference>
<dbReference type="Pfam" id="PF00400">
    <property type="entry name" value="WD40"/>
    <property type="match status" value="2"/>
</dbReference>
<dbReference type="InterPro" id="IPR019775">
    <property type="entry name" value="WD40_repeat_CS"/>
</dbReference>
<feature type="repeat" description="WD" evidence="3">
    <location>
        <begin position="73"/>
        <end position="114"/>
    </location>
</feature>
<dbReference type="InterPro" id="IPR001680">
    <property type="entry name" value="WD40_rpt"/>
</dbReference>
<dbReference type="SUPFAM" id="SSF50978">
    <property type="entry name" value="WD40 repeat-like"/>
    <property type="match status" value="1"/>
</dbReference>
<evidence type="ECO:0000313" key="4">
    <source>
        <dbReference type="EMBL" id="RKP06276.1"/>
    </source>
</evidence>
<dbReference type="SMART" id="SM00320">
    <property type="entry name" value="WD40"/>
    <property type="match status" value="3"/>
</dbReference>
<sequence>MVVGYANSALRVFDVETGQLVMNCQSAETYDGTPATQINRVAMHPSSAIAMTAHEDRYLRFFDLGSGDCVKSIVAHADSVAALDADPSGNALVTGGHDCSVRLWDVRTYSCVQDILIHRRKLDEGVCCVRYHPSLPWLATSGADSTVKVFC</sequence>
<organism evidence="4 5">
    <name type="scientific">Thamnocephalis sphaerospora</name>
    <dbReference type="NCBI Taxonomy" id="78915"/>
    <lineage>
        <taxon>Eukaryota</taxon>
        <taxon>Fungi</taxon>
        <taxon>Fungi incertae sedis</taxon>
        <taxon>Zoopagomycota</taxon>
        <taxon>Zoopagomycotina</taxon>
        <taxon>Zoopagomycetes</taxon>
        <taxon>Zoopagales</taxon>
        <taxon>Sigmoideomycetaceae</taxon>
        <taxon>Thamnocephalis</taxon>
    </lineage>
</organism>
<dbReference type="PROSITE" id="PS50294">
    <property type="entry name" value="WD_REPEATS_REGION"/>
    <property type="match status" value="1"/>
</dbReference>
<dbReference type="InterPro" id="IPR051488">
    <property type="entry name" value="WD_repeat_striatin"/>
</dbReference>
<evidence type="ECO:0000256" key="3">
    <source>
        <dbReference type="PROSITE-ProRule" id="PRU00221"/>
    </source>
</evidence>
<evidence type="ECO:0000256" key="1">
    <source>
        <dbReference type="ARBA" id="ARBA00022574"/>
    </source>
</evidence>
<dbReference type="PANTHER" id="PTHR15653">
    <property type="entry name" value="STRIATIN"/>
    <property type="match status" value="1"/>
</dbReference>
<name>A0A4P9XKJ3_9FUNG</name>
<proteinExistence type="predicted"/>
<protein>
    <submittedName>
        <fullName evidence="4">WD40-repeat-containing domain protein</fullName>
    </submittedName>
</protein>
<accession>A0A4P9XKJ3</accession>